<proteinExistence type="predicted"/>
<keyword evidence="4" id="KW-1185">Reference proteome</keyword>
<dbReference type="GO" id="GO:0016020">
    <property type="term" value="C:membrane"/>
    <property type="evidence" value="ECO:0007669"/>
    <property type="project" value="TreeGrafter"/>
</dbReference>
<accession>A0AAU9RG72</accession>
<dbReference type="PANTHER" id="PTHR24177:SF435">
    <property type="entry name" value="ANKYRIN REPEAT-CONTAINING PROTEIN NPR4-LIKE"/>
    <property type="match status" value="1"/>
</dbReference>
<reference evidence="3 4" key="1">
    <citation type="submission" date="2022-03" db="EMBL/GenBank/DDBJ databases">
        <authorList>
            <person name="Nunn A."/>
            <person name="Chopra R."/>
            <person name="Nunn A."/>
            <person name="Contreras Garrido A."/>
        </authorList>
    </citation>
    <scope>NUCLEOTIDE SEQUENCE [LARGE SCALE GENOMIC DNA]</scope>
</reference>
<dbReference type="Proteomes" id="UP000836841">
    <property type="component" value="Unassembled WGS sequence"/>
</dbReference>
<evidence type="ECO:0000256" key="1">
    <source>
        <dbReference type="SAM" id="Phobius"/>
    </source>
</evidence>
<feature type="transmembrane region" description="Helical" evidence="1">
    <location>
        <begin position="159"/>
        <end position="177"/>
    </location>
</feature>
<comment type="caution">
    <text evidence="3">The sequence shown here is derived from an EMBL/GenBank/DDBJ whole genome shotgun (WGS) entry which is preliminary data.</text>
</comment>
<dbReference type="AlphaFoldDB" id="A0AAU9RG72"/>
<feature type="domain" description="PGG" evidence="2">
    <location>
        <begin position="149"/>
        <end position="190"/>
    </location>
</feature>
<evidence type="ECO:0000313" key="4">
    <source>
        <dbReference type="Proteomes" id="UP000836841"/>
    </source>
</evidence>
<name>A0AAU9RG72_THLAR</name>
<dbReference type="EMBL" id="CAJVSB020000126">
    <property type="protein sequence ID" value="CAH2041844.1"/>
    <property type="molecule type" value="Genomic_DNA"/>
</dbReference>
<keyword evidence="1" id="KW-1133">Transmembrane helix</keyword>
<dbReference type="Pfam" id="PF13962">
    <property type="entry name" value="PGG"/>
    <property type="match status" value="1"/>
</dbReference>
<evidence type="ECO:0000259" key="2">
    <source>
        <dbReference type="Pfam" id="PF13962"/>
    </source>
</evidence>
<dbReference type="InterPro" id="IPR026961">
    <property type="entry name" value="PGG_dom"/>
</dbReference>
<dbReference type="PANTHER" id="PTHR24177">
    <property type="entry name" value="CASKIN"/>
    <property type="match status" value="1"/>
</dbReference>
<sequence>MTIWGQEMFAFPFNNKKKEVTGITNFPQKQYIILSLQGSSPTLTKLKVTWRIQLQCFPVQMAGVDVWSQMSKFKLMVMDIYDNDCNTILHLAGKLAPRYKLSLVPGQLYKCNEVEKFGTPRMKNSTNNKNKTPQEVFTEEHKELVAEGEKWMKDTATSCTIAAALIVTIVFAAAITVPGGNNDDNGEPIFFT</sequence>
<gene>
    <name evidence="3" type="ORF">TAV2_LOCUS4546</name>
</gene>
<evidence type="ECO:0000313" key="3">
    <source>
        <dbReference type="EMBL" id="CAH2041844.1"/>
    </source>
</evidence>
<keyword evidence="1" id="KW-0812">Transmembrane</keyword>
<protein>
    <recommendedName>
        <fullName evidence="2">PGG domain-containing protein</fullName>
    </recommendedName>
</protein>
<keyword evidence="1" id="KW-0472">Membrane</keyword>
<organism evidence="3 4">
    <name type="scientific">Thlaspi arvense</name>
    <name type="common">Field penny-cress</name>
    <dbReference type="NCBI Taxonomy" id="13288"/>
    <lineage>
        <taxon>Eukaryota</taxon>
        <taxon>Viridiplantae</taxon>
        <taxon>Streptophyta</taxon>
        <taxon>Embryophyta</taxon>
        <taxon>Tracheophyta</taxon>
        <taxon>Spermatophyta</taxon>
        <taxon>Magnoliopsida</taxon>
        <taxon>eudicotyledons</taxon>
        <taxon>Gunneridae</taxon>
        <taxon>Pentapetalae</taxon>
        <taxon>rosids</taxon>
        <taxon>malvids</taxon>
        <taxon>Brassicales</taxon>
        <taxon>Brassicaceae</taxon>
        <taxon>Thlaspideae</taxon>
        <taxon>Thlaspi</taxon>
    </lineage>
</organism>